<dbReference type="InterPro" id="IPR036388">
    <property type="entry name" value="WH-like_DNA-bd_sf"/>
</dbReference>
<dbReference type="CDD" id="cd08422">
    <property type="entry name" value="PBP2_CrgA_like"/>
    <property type="match status" value="1"/>
</dbReference>
<accession>A0A6I3WFR2</accession>
<dbReference type="InterPro" id="IPR058163">
    <property type="entry name" value="LysR-type_TF_proteobact-type"/>
</dbReference>
<proteinExistence type="inferred from homology"/>
<dbReference type="GO" id="GO:0003700">
    <property type="term" value="F:DNA-binding transcription factor activity"/>
    <property type="evidence" value="ECO:0007669"/>
    <property type="project" value="InterPro"/>
</dbReference>
<dbReference type="Pfam" id="PF03466">
    <property type="entry name" value="LysR_substrate"/>
    <property type="match status" value="1"/>
</dbReference>
<evidence type="ECO:0000259" key="5">
    <source>
        <dbReference type="PROSITE" id="PS50931"/>
    </source>
</evidence>
<gene>
    <name evidence="6" type="ORF">GNF76_22160</name>
</gene>
<dbReference type="AlphaFoldDB" id="A0A6I3WFR2"/>
<dbReference type="RefSeq" id="WP_155585212.1">
    <property type="nucleotide sequence ID" value="NZ_JBHSTH010000022.1"/>
</dbReference>
<dbReference type="Pfam" id="PF00126">
    <property type="entry name" value="HTH_1"/>
    <property type="match status" value="1"/>
</dbReference>
<dbReference type="SUPFAM" id="SSF46785">
    <property type="entry name" value="Winged helix' DNA-binding domain"/>
    <property type="match status" value="1"/>
</dbReference>
<evidence type="ECO:0000256" key="2">
    <source>
        <dbReference type="ARBA" id="ARBA00023015"/>
    </source>
</evidence>
<evidence type="ECO:0000256" key="4">
    <source>
        <dbReference type="ARBA" id="ARBA00023163"/>
    </source>
</evidence>
<dbReference type="Gene3D" id="3.40.190.290">
    <property type="match status" value="1"/>
</dbReference>
<dbReference type="EMBL" id="WNNK01000021">
    <property type="protein sequence ID" value="MUF07061.1"/>
    <property type="molecule type" value="Genomic_DNA"/>
</dbReference>
<dbReference type="PROSITE" id="PS50931">
    <property type="entry name" value="HTH_LYSR"/>
    <property type="match status" value="1"/>
</dbReference>
<dbReference type="GO" id="GO:0043565">
    <property type="term" value="F:sequence-specific DNA binding"/>
    <property type="evidence" value="ECO:0007669"/>
    <property type="project" value="TreeGrafter"/>
</dbReference>
<dbReference type="OrthoDB" id="9786526at2"/>
<dbReference type="InterPro" id="IPR000847">
    <property type="entry name" value="LysR_HTH_N"/>
</dbReference>
<evidence type="ECO:0000313" key="6">
    <source>
        <dbReference type="EMBL" id="MUF07061.1"/>
    </source>
</evidence>
<dbReference type="SUPFAM" id="SSF53850">
    <property type="entry name" value="Periplasmic binding protein-like II"/>
    <property type="match status" value="1"/>
</dbReference>
<keyword evidence="2" id="KW-0805">Transcription regulation</keyword>
<dbReference type="InterPro" id="IPR005119">
    <property type="entry name" value="LysR_subst-bd"/>
</dbReference>
<organism evidence="6 7">
    <name type="scientific">Pseudomonas spelaei</name>
    <dbReference type="NCBI Taxonomy" id="1055469"/>
    <lineage>
        <taxon>Bacteria</taxon>
        <taxon>Pseudomonadati</taxon>
        <taxon>Pseudomonadota</taxon>
        <taxon>Gammaproteobacteria</taxon>
        <taxon>Pseudomonadales</taxon>
        <taxon>Pseudomonadaceae</taxon>
        <taxon>Pseudomonas</taxon>
    </lineage>
</organism>
<evidence type="ECO:0000256" key="3">
    <source>
        <dbReference type="ARBA" id="ARBA00023125"/>
    </source>
</evidence>
<dbReference type="GO" id="GO:0006351">
    <property type="term" value="P:DNA-templated transcription"/>
    <property type="evidence" value="ECO:0007669"/>
    <property type="project" value="TreeGrafter"/>
</dbReference>
<keyword evidence="3" id="KW-0238">DNA-binding</keyword>
<feature type="domain" description="HTH lysR-type" evidence="5">
    <location>
        <begin position="1"/>
        <end position="59"/>
    </location>
</feature>
<keyword evidence="4" id="KW-0804">Transcription</keyword>
<comment type="similarity">
    <text evidence="1">Belongs to the LysR transcriptional regulatory family.</text>
</comment>
<comment type="caution">
    <text evidence="6">The sequence shown here is derived from an EMBL/GenBank/DDBJ whole genome shotgun (WGS) entry which is preliminary data.</text>
</comment>
<dbReference type="PANTHER" id="PTHR30537:SF5">
    <property type="entry name" value="HTH-TYPE TRANSCRIPTIONAL ACTIVATOR TTDR-RELATED"/>
    <property type="match status" value="1"/>
</dbReference>
<sequence length="304" mass="34667">MDQLGAITMFVATAHHGSFTRAAAYLGKTTSALTRAVTHLEAELGTRLFERSTRRIALTEAGHIYLASARQVLTQLQQAREDIDQLQQEMCGTLRVVAPPSFAPAFLNAACCRFLEQYPMMRLEVDLTDELVDLVEGSYDLAVRDGPVELPDLIARPLTANRILICASPRYLQRNPLEVLPHTLDQHDWLIFRHPALNPHYWWFTHEGERQRISQPVPRLVSDNYDCLFAALLSGMGLQLCPQWSAVPYLRRGELVQLLPDIELDPDQFGAKIHVIYPEHRRHTRKHQAFIECLSNYLDEQALH</sequence>
<evidence type="ECO:0000313" key="7">
    <source>
        <dbReference type="Proteomes" id="UP000438196"/>
    </source>
</evidence>
<dbReference type="InterPro" id="IPR036390">
    <property type="entry name" value="WH_DNA-bd_sf"/>
</dbReference>
<protein>
    <submittedName>
        <fullName evidence="6">LysR family transcriptional regulator</fullName>
    </submittedName>
</protein>
<name>A0A6I3WFR2_9PSED</name>
<evidence type="ECO:0000256" key="1">
    <source>
        <dbReference type="ARBA" id="ARBA00009437"/>
    </source>
</evidence>
<dbReference type="PANTHER" id="PTHR30537">
    <property type="entry name" value="HTH-TYPE TRANSCRIPTIONAL REGULATOR"/>
    <property type="match status" value="1"/>
</dbReference>
<dbReference type="Gene3D" id="1.10.10.10">
    <property type="entry name" value="Winged helix-like DNA-binding domain superfamily/Winged helix DNA-binding domain"/>
    <property type="match status" value="1"/>
</dbReference>
<dbReference type="FunFam" id="1.10.10.10:FF:000001">
    <property type="entry name" value="LysR family transcriptional regulator"/>
    <property type="match status" value="1"/>
</dbReference>
<reference evidence="6 7" key="1">
    <citation type="submission" date="2019-11" db="EMBL/GenBank/DDBJ databases">
        <title>Pseudomonas karstica sp. nov. and Pseudomonas spelaei sp. nov. from karst caves.</title>
        <authorList>
            <person name="Zeman M."/>
        </authorList>
    </citation>
    <scope>NUCLEOTIDE SEQUENCE [LARGE SCALE GENOMIC DNA]</scope>
    <source>
        <strain evidence="6 7">CCM 7893</strain>
    </source>
</reference>
<dbReference type="Proteomes" id="UP000438196">
    <property type="component" value="Unassembled WGS sequence"/>
</dbReference>
<keyword evidence="7" id="KW-1185">Reference proteome</keyword>